<dbReference type="SUPFAM" id="SSF50978">
    <property type="entry name" value="WD40 repeat-like"/>
    <property type="match status" value="1"/>
</dbReference>
<comment type="subcellular location">
    <subcellularLocation>
        <location evidence="6">Nucleus</location>
    </subcellularLocation>
</comment>
<proteinExistence type="inferred from homology"/>
<keyword evidence="4" id="KW-0677">Repeat</keyword>
<comment type="similarity">
    <text evidence="2 6">Belongs to the WD repeat IPI3/WDR18 family.</text>
</comment>
<dbReference type="PANTHER" id="PTHR18763">
    <property type="entry name" value="WD-REPEAT PROTEIN 18"/>
    <property type="match status" value="1"/>
</dbReference>
<keyword evidence="3 5" id="KW-0853">WD repeat</keyword>
<dbReference type="PROSITE" id="PS50082">
    <property type="entry name" value="WD_REPEATS_2"/>
    <property type="match status" value="1"/>
</dbReference>
<dbReference type="Gene3D" id="2.130.10.10">
    <property type="entry name" value="YVTN repeat-like/Quinoprotein amine dehydrogenase"/>
    <property type="match status" value="2"/>
</dbReference>
<dbReference type="InterPro" id="IPR015943">
    <property type="entry name" value="WD40/YVTN_repeat-like_dom_sf"/>
</dbReference>
<dbReference type="InterPro" id="IPR045227">
    <property type="entry name" value="WDR18/Ipi3/RID3"/>
</dbReference>
<evidence type="ECO:0000313" key="7">
    <source>
        <dbReference type="EMBL" id="SZF03624.1"/>
    </source>
</evidence>
<evidence type="ECO:0000313" key="8">
    <source>
        <dbReference type="Proteomes" id="UP000275772"/>
    </source>
</evidence>
<organism evidence="7 8">
    <name type="scientific">Blumeria hordei</name>
    <name type="common">Barley powdery mildew</name>
    <name type="synonym">Blumeria graminis f. sp. hordei</name>
    <dbReference type="NCBI Taxonomy" id="2867405"/>
    <lineage>
        <taxon>Eukaryota</taxon>
        <taxon>Fungi</taxon>
        <taxon>Dikarya</taxon>
        <taxon>Ascomycota</taxon>
        <taxon>Pezizomycotina</taxon>
        <taxon>Leotiomycetes</taxon>
        <taxon>Erysiphales</taxon>
        <taxon>Erysiphaceae</taxon>
        <taxon>Blumeria</taxon>
    </lineage>
</organism>
<dbReference type="GO" id="GO:0005656">
    <property type="term" value="C:nuclear pre-replicative complex"/>
    <property type="evidence" value="ECO:0007669"/>
    <property type="project" value="TreeGrafter"/>
</dbReference>
<evidence type="ECO:0000256" key="5">
    <source>
        <dbReference type="PROSITE-ProRule" id="PRU00221"/>
    </source>
</evidence>
<dbReference type="Pfam" id="PF00400">
    <property type="entry name" value="WD40"/>
    <property type="match status" value="1"/>
</dbReference>
<keyword evidence="6" id="KW-0698">rRNA processing</keyword>
<dbReference type="Proteomes" id="UP000275772">
    <property type="component" value="Unassembled WGS sequence"/>
</dbReference>
<sequence>MPSENFIAATRAHPSKTQNGMLKDVGVYIHEIQPECTIRSSFKKGSAHRNSLAANSSHIFVAQADKAIVNVYSREKGNLEALVSFPERVHSLATAGESIVAVGLAEGRIILWEVSTGKQVSTSAAHLQIVDSLAATDIHILSGSTDSNIHVWSIPQLLGIPSNETHEPLRCFSNHQAAITSLVLGHSLGNSNICVSSSVDSTIIVWNYHSGQLLRTFLLPKIPLCLGLDPCDRAVFAGLEDGSVQMIEFLTLDSVKNPLYDIELQATPVQVKSTPWNPPTDVGSALAISLSYDGTYLLTGHESGKVYRWDTGHRRFSSQIVDFSSPVTNLKIELPFPKKKNLKICVVSKPKLTEQNYTLNSQFIQPLTTSQFDQTVLSYGFPREVLERAISQLSTTSHASVSTENQLKKENQELWKIINEQRAVQKATWDKYNSLRTGDT</sequence>
<dbReference type="GO" id="GO:0006261">
    <property type="term" value="P:DNA-templated DNA replication"/>
    <property type="evidence" value="ECO:0007669"/>
    <property type="project" value="TreeGrafter"/>
</dbReference>
<dbReference type="GO" id="GO:0120330">
    <property type="term" value="C:rixosome complex"/>
    <property type="evidence" value="ECO:0007669"/>
    <property type="project" value="UniProtKB-UniRule"/>
</dbReference>
<dbReference type="GO" id="GO:0006364">
    <property type="term" value="P:rRNA processing"/>
    <property type="evidence" value="ECO:0007669"/>
    <property type="project" value="UniProtKB-UniRule"/>
</dbReference>
<dbReference type="PANTHER" id="PTHR18763:SF0">
    <property type="entry name" value="WD REPEAT-CONTAINING PROTEIN 18"/>
    <property type="match status" value="1"/>
</dbReference>
<comment type="subunit">
    <text evidence="6">Component of the RIX1 complex, composed of IPI1, RIX1/IPI2 and IPI3 in a 1:2:2 stoichiometry. The complex interacts (via RIX1) with MDN1 (via its hexameric AAA ATPase ring) and the pre-60S ribosome particles.</text>
</comment>
<protein>
    <recommendedName>
        <fullName evidence="6">Pre-rRNA-processing protein IPI3</fullName>
    </recommendedName>
</protein>
<reference evidence="7 8" key="1">
    <citation type="submission" date="2017-11" db="EMBL/GenBank/DDBJ databases">
        <authorList>
            <person name="Kracher B."/>
        </authorList>
    </citation>
    <scope>NUCLEOTIDE SEQUENCE [LARGE SCALE GENOMIC DNA]</scope>
    <source>
        <strain evidence="7 8">RACE1</strain>
    </source>
</reference>
<dbReference type="InterPro" id="IPR001680">
    <property type="entry name" value="WD40_rpt"/>
</dbReference>
<feature type="repeat" description="WD" evidence="5">
    <location>
        <begin position="172"/>
        <end position="216"/>
    </location>
</feature>
<keyword evidence="6" id="KW-0539">Nucleus</keyword>
<dbReference type="VEuPathDB" id="FungiDB:BLGHR1_14418"/>
<dbReference type="FunFam" id="2.130.10.10:FF:000929">
    <property type="entry name" value="Ribosomal assembly complex component Ipi3"/>
    <property type="match status" value="1"/>
</dbReference>
<dbReference type="SMART" id="SM00320">
    <property type="entry name" value="WD40"/>
    <property type="match status" value="5"/>
</dbReference>
<dbReference type="EMBL" id="UNSH01000054">
    <property type="protein sequence ID" value="SZF03624.1"/>
    <property type="molecule type" value="Genomic_DNA"/>
</dbReference>
<dbReference type="InterPro" id="IPR036322">
    <property type="entry name" value="WD40_repeat_dom_sf"/>
</dbReference>
<accession>A0A383UTD3</accession>
<evidence type="ECO:0000256" key="1">
    <source>
        <dbReference type="ARBA" id="ARBA00002355"/>
    </source>
</evidence>
<evidence type="ECO:0000256" key="2">
    <source>
        <dbReference type="ARBA" id="ARBA00010143"/>
    </source>
</evidence>
<gene>
    <name evidence="7" type="ORF">BLGHR1_14418</name>
</gene>
<evidence type="ECO:0000256" key="3">
    <source>
        <dbReference type="ARBA" id="ARBA00022574"/>
    </source>
</evidence>
<name>A0A383UTD3_BLUHO</name>
<dbReference type="AlphaFoldDB" id="A0A383UTD3"/>
<comment type="function">
    <text evidence="1 6">Component of the RIX1 complex required for processing of ITS2 sequences from 35S pre-rRNA.</text>
</comment>
<evidence type="ECO:0000256" key="6">
    <source>
        <dbReference type="RuleBase" id="RU369067"/>
    </source>
</evidence>
<evidence type="ECO:0000256" key="4">
    <source>
        <dbReference type="ARBA" id="ARBA00022737"/>
    </source>
</evidence>